<organism evidence="1 2">
    <name type="scientific">Capsicum annuum</name>
    <name type="common">Capsicum pepper</name>
    <dbReference type="NCBI Taxonomy" id="4072"/>
    <lineage>
        <taxon>Eukaryota</taxon>
        <taxon>Viridiplantae</taxon>
        <taxon>Streptophyta</taxon>
        <taxon>Embryophyta</taxon>
        <taxon>Tracheophyta</taxon>
        <taxon>Spermatophyta</taxon>
        <taxon>Magnoliopsida</taxon>
        <taxon>eudicotyledons</taxon>
        <taxon>Gunneridae</taxon>
        <taxon>Pentapetalae</taxon>
        <taxon>asterids</taxon>
        <taxon>lamiids</taxon>
        <taxon>Solanales</taxon>
        <taxon>Solanaceae</taxon>
        <taxon>Solanoideae</taxon>
        <taxon>Capsiceae</taxon>
        <taxon>Capsicum</taxon>
    </lineage>
</organism>
<reference evidence="1 2" key="2">
    <citation type="journal article" date="2017" name="Genome Biol.">
        <title>New reference genome sequences of hot pepper reveal the massive evolution of plant disease-resistance genes by retroduplication.</title>
        <authorList>
            <person name="Kim S."/>
            <person name="Park J."/>
            <person name="Yeom S.I."/>
            <person name="Kim Y.M."/>
            <person name="Seo E."/>
            <person name="Kim K.T."/>
            <person name="Kim M.S."/>
            <person name="Lee J.M."/>
            <person name="Cheong K."/>
            <person name="Shin H.S."/>
            <person name="Kim S.B."/>
            <person name="Han K."/>
            <person name="Lee J."/>
            <person name="Park M."/>
            <person name="Lee H.A."/>
            <person name="Lee H.Y."/>
            <person name="Lee Y."/>
            <person name="Oh S."/>
            <person name="Lee J.H."/>
            <person name="Choi E."/>
            <person name="Choi E."/>
            <person name="Lee S.E."/>
            <person name="Jeon J."/>
            <person name="Kim H."/>
            <person name="Choi G."/>
            <person name="Song H."/>
            <person name="Lee J."/>
            <person name="Lee S.C."/>
            <person name="Kwon J.K."/>
            <person name="Lee H.Y."/>
            <person name="Koo N."/>
            <person name="Hong Y."/>
            <person name="Kim R.W."/>
            <person name="Kang W.H."/>
            <person name="Huh J.H."/>
            <person name="Kang B.C."/>
            <person name="Yang T.J."/>
            <person name="Lee Y.H."/>
            <person name="Bennetzen J.L."/>
            <person name="Choi D."/>
        </authorList>
    </citation>
    <scope>NUCLEOTIDE SEQUENCE [LARGE SCALE GENOMIC DNA]</scope>
    <source>
        <strain evidence="2">cv. CM334</strain>
    </source>
</reference>
<comment type="caution">
    <text evidence="1">The sequence shown here is derived from an EMBL/GenBank/DDBJ whole genome shotgun (WGS) entry which is preliminary data.</text>
</comment>
<keyword evidence="2" id="KW-1185">Reference proteome</keyword>
<dbReference type="Gramene" id="PHT93204">
    <property type="protein sequence ID" value="PHT93204"/>
    <property type="gene ID" value="T459_01086"/>
</dbReference>
<dbReference type="EMBL" id="AYRZ02000001">
    <property type="protein sequence ID" value="PHT93204.1"/>
    <property type="molecule type" value="Genomic_DNA"/>
</dbReference>
<dbReference type="Proteomes" id="UP000222542">
    <property type="component" value="Unassembled WGS sequence"/>
</dbReference>
<sequence>MFGTVDVLDIIMDLDFVMFGIVDDVELSGVKNVTLLSYKQLRIATDEFSPVNKIGEGGFGSVYKVCDGREYYFSKEVHLQDRPQQKTALATASALGDSILLIVALCLHSVCDEIAIGVADSQVDAWCFDHLLTQYISCHCCGNNSA</sequence>
<protein>
    <recommendedName>
        <fullName evidence="3">Protein kinase domain-containing protein</fullName>
    </recommendedName>
</protein>
<evidence type="ECO:0008006" key="3">
    <source>
        <dbReference type="Google" id="ProtNLM"/>
    </source>
</evidence>
<dbReference type="Gene3D" id="3.30.200.20">
    <property type="entry name" value="Phosphorylase Kinase, domain 1"/>
    <property type="match status" value="1"/>
</dbReference>
<dbReference type="SUPFAM" id="SSF56112">
    <property type="entry name" value="Protein kinase-like (PK-like)"/>
    <property type="match status" value="1"/>
</dbReference>
<proteinExistence type="predicted"/>
<reference evidence="1 2" key="1">
    <citation type="journal article" date="2014" name="Nat. Genet.">
        <title>Genome sequence of the hot pepper provides insights into the evolution of pungency in Capsicum species.</title>
        <authorList>
            <person name="Kim S."/>
            <person name="Park M."/>
            <person name="Yeom S.I."/>
            <person name="Kim Y.M."/>
            <person name="Lee J.M."/>
            <person name="Lee H.A."/>
            <person name="Seo E."/>
            <person name="Choi J."/>
            <person name="Cheong K."/>
            <person name="Kim K.T."/>
            <person name="Jung K."/>
            <person name="Lee G.W."/>
            <person name="Oh S.K."/>
            <person name="Bae C."/>
            <person name="Kim S.B."/>
            <person name="Lee H.Y."/>
            <person name="Kim S.Y."/>
            <person name="Kim M.S."/>
            <person name="Kang B.C."/>
            <person name="Jo Y.D."/>
            <person name="Yang H.B."/>
            <person name="Jeong H.J."/>
            <person name="Kang W.H."/>
            <person name="Kwon J.K."/>
            <person name="Shin C."/>
            <person name="Lim J.Y."/>
            <person name="Park J.H."/>
            <person name="Huh J.H."/>
            <person name="Kim J.S."/>
            <person name="Kim B.D."/>
            <person name="Cohen O."/>
            <person name="Paran I."/>
            <person name="Suh M.C."/>
            <person name="Lee S.B."/>
            <person name="Kim Y.K."/>
            <person name="Shin Y."/>
            <person name="Noh S.J."/>
            <person name="Park J."/>
            <person name="Seo Y.S."/>
            <person name="Kwon S.Y."/>
            <person name="Kim H.A."/>
            <person name="Park J.M."/>
            <person name="Kim H.J."/>
            <person name="Choi S.B."/>
            <person name="Bosland P.W."/>
            <person name="Reeves G."/>
            <person name="Jo S.H."/>
            <person name="Lee B.W."/>
            <person name="Cho H.T."/>
            <person name="Choi H.S."/>
            <person name="Lee M.S."/>
            <person name="Yu Y."/>
            <person name="Do Choi Y."/>
            <person name="Park B.S."/>
            <person name="van Deynze A."/>
            <person name="Ashrafi H."/>
            <person name="Hill T."/>
            <person name="Kim W.T."/>
            <person name="Pai H.S."/>
            <person name="Ahn H.K."/>
            <person name="Yeam I."/>
            <person name="Giovannoni J.J."/>
            <person name="Rose J.K."/>
            <person name="Sorensen I."/>
            <person name="Lee S.J."/>
            <person name="Kim R.W."/>
            <person name="Choi I.Y."/>
            <person name="Choi B.S."/>
            <person name="Lim J.S."/>
            <person name="Lee Y.H."/>
            <person name="Choi D."/>
        </authorList>
    </citation>
    <scope>NUCLEOTIDE SEQUENCE [LARGE SCALE GENOMIC DNA]</scope>
    <source>
        <strain evidence="2">cv. CM334</strain>
    </source>
</reference>
<evidence type="ECO:0000313" key="2">
    <source>
        <dbReference type="Proteomes" id="UP000222542"/>
    </source>
</evidence>
<gene>
    <name evidence="1" type="ORF">T459_01086</name>
</gene>
<evidence type="ECO:0000313" key="1">
    <source>
        <dbReference type="EMBL" id="PHT93204.1"/>
    </source>
</evidence>
<dbReference type="AlphaFoldDB" id="A0A2G3AG49"/>
<name>A0A2G3AG49_CAPAN</name>
<accession>A0A2G3AG49</accession>
<dbReference type="STRING" id="4072.A0A2G3AG49"/>
<dbReference type="InterPro" id="IPR011009">
    <property type="entry name" value="Kinase-like_dom_sf"/>
</dbReference>